<keyword evidence="2" id="KW-0547">Nucleotide-binding</keyword>
<dbReference type="GO" id="GO:0006337">
    <property type="term" value="P:nucleosome disassembly"/>
    <property type="evidence" value="ECO:0007669"/>
    <property type="project" value="TreeGrafter"/>
</dbReference>
<dbReference type="AlphaFoldDB" id="A0A9W9YQU3"/>
<dbReference type="SUPFAM" id="SSF52540">
    <property type="entry name" value="P-loop containing nucleoside triphosphate hydrolases"/>
    <property type="match status" value="1"/>
</dbReference>
<keyword evidence="6" id="KW-1185">Reference proteome</keyword>
<sequence length="165" mass="18251">MLKGKWLIVCIAWPSSGVSPECVALTPLSLLNSQVSAGDIISISAIKSLCLHAARVELELCEMVEFEKKHTYLFHTHGARQSECKESRRKVTFESIGGLKKQVELVREMIELPLKHPEMFTNYGIPPPRGVLLHGPSGTGKKLSLHKQWPGSLVPTSSASMVQMY</sequence>
<keyword evidence="3" id="KW-0067">ATP-binding</keyword>
<evidence type="ECO:0000313" key="6">
    <source>
        <dbReference type="Proteomes" id="UP001163046"/>
    </source>
</evidence>
<protein>
    <submittedName>
        <fullName evidence="5">Spermatogenesis associated protein 5</fullName>
    </submittedName>
</protein>
<comment type="caution">
    <text evidence="5">The sequence shown here is derived from an EMBL/GenBank/DDBJ whole genome shotgun (WGS) entry which is preliminary data.</text>
</comment>
<feature type="chain" id="PRO_5040927027" evidence="4">
    <location>
        <begin position="18"/>
        <end position="165"/>
    </location>
</feature>
<dbReference type="GO" id="GO:0042393">
    <property type="term" value="F:histone binding"/>
    <property type="evidence" value="ECO:0007669"/>
    <property type="project" value="TreeGrafter"/>
</dbReference>
<dbReference type="InterPro" id="IPR045199">
    <property type="entry name" value="ATAD2-like"/>
</dbReference>
<dbReference type="Proteomes" id="UP001163046">
    <property type="component" value="Unassembled WGS sequence"/>
</dbReference>
<evidence type="ECO:0000256" key="4">
    <source>
        <dbReference type="SAM" id="SignalP"/>
    </source>
</evidence>
<evidence type="ECO:0000256" key="3">
    <source>
        <dbReference type="ARBA" id="ARBA00022840"/>
    </source>
</evidence>
<proteinExistence type="inferred from homology"/>
<feature type="signal peptide" evidence="4">
    <location>
        <begin position="1"/>
        <end position="17"/>
    </location>
</feature>
<dbReference type="GO" id="GO:0006334">
    <property type="term" value="P:nucleosome assembly"/>
    <property type="evidence" value="ECO:0007669"/>
    <property type="project" value="TreeGrafter"/>
</dbReference>
<dbReference type="PANTHER" id="PTHR23069:SF0">
    <property type="entry name" value="TAT-BINDING HOMOLOG 7"/>
    <property type="match status" value="1"/>
</dbReference>
<dbReference type="GO" id="GO:0016887">
    <property type="term" value="F:ATP hydrolysis activity"/>
    <property type="evidence" value="ECO:0007669"/>
    <property type="project" value="TreeGrafter"/>
</dbReference>
<evidence type="ECO:0000256" key="2">
    <source>
        <dbReference type="ARBA" id="ARBA00022741"/>
    </source>
</evidence>
<dbReference type="GO" id="GO:0005634">
    <property type="term" value="C:nucleus"/>
    <property type="evidence" value="ECO:0007669"/>
    <property type="project" value="TreeGrafter"/>
</dbReference>
<organism evidence="5 6">
    <name type="scientific">Desmophyllum pertusum</name>
    <dbReference type="NCBI Taxonomy" id="174260"/>
    <lineage>
        <taxon>Eukaryota</taxon>
        <taxon>Metazoa</taxon>
        <taxon>Cnidaria</taxon>
        <taxon>Anthozoa</taxon>
        <taxon>Hexacorallia</taxon>
        <taxon>Scleractinia</taxon>
        <taxon>Caryophylliina</taxon>
        <taxon>Caryophylliidae</taxon>
        <taxon>Desmophyllum</taxon>
    </lineage>
</organism>
<evidence type="ECO:0000256" key="1">
    <source>
        <dbReference type="ARBA" id="ARBA00006914"/>
    </source>
</evidence>
<evidence type="ECO:0000313" key="5">
    <source>
        <dbReference type="EMBL" id="KAJ7363283.1"/>
    </source>
</evidence>
<dbReference type="PANTHER" id="PTHR23069">
    <property type="entry name" value="AAA DOMAIN-CONTAINING"/>
    <property type="match status" value="1"/>
</dbReference>
<accession>A0A9W9YQU3</accession>
<reference evidence="5" key="1">
    <citation type="submission" date="2023-01" db="EMBL/GenBank/DDBJ databases">
        <title>Genome assembly of the deep-sea coral Lophelia pertusa.</title>
        <authorList>
            <person name="Herrera S."/>
            <person name="Cordes E."/>
        </authorList>
    </citation>
    <scope>NUCLEOTIDE SEQUENCE</scope>
    <source>
        <strain evidence="5">USNM1676648</strain>
        <tissue evidence="5">Polyp</tissue>
    </source>
</reference>
<gene>
    <name evidence="5" type="primary">SPATA5_3</name>
    <name evidence="5" type="ORF">OS493_011566</name>
</gene>
<dbReference type="EMBL" id="MU827306">
    <property type="protein sequence ID" value="KAJ7363283.1"/>
    <property type="molecule type" value="Genomic_DNA"/>
</dbReference>
<keyword evidence="4" id="KW-0732">Signal</keyword>
<dbReference type="Gene3D" id="3.40.50.300">
    <property type="entry name" value="P-loop containing nucleotide triphosphate hydrolases"/>
    <property type="match status" value="1"/>
</dbReference>
<dbReference type="GO" id="GO:0045815">
    <property type="term" value="P:transcription initiation-coupled chromatin remodeling"/>
    <property type="evidence" value="ECO:0007669"/>
    <property type="project" value="TreeGrafter"/>
</dbReference>
<dbReference type="GO" id="GO:0003682">
    <property type="term" value="F:chromatin binding"/>
    <property type="evidence" value="ECO:0007669"/>
    <property type="project" value="TreeGrafter"/>
</dbReference>
<dbReference type="OrthoDB" id="10491727at2759"/>
<dbReference type="InterPro" id="IPR027417">
    <property type="entry name" value="P-loop_NTPase"/>
</dbReference>
<name>A0A9W9YQU3_9CNID</name>
<comment type="similarity">
    <text evidence="1">Belongs to the AAA ATPase family.</text>
</comment>
<dbReference type="GO" id="GO:0005524">
    <property type="term" value="F:ATP binding"/>
    <property type="evidence" value="ECO:0007669"/>
    <property type="project" value="UniProtKB-KW"/>
</dbReference>